<dbReference type="FunFam" id="3.40.640.10:FF:000031">
    <property type="entry name" value="Kynureninase"/>
    <property type="match status" value="1"/>
</dbReference>
<dbReference type="NCBIfam" id="TIGR01814">
    <property type="entry name" value="kynureninase"/>
    <property type="match status" value="1"/>
</dbReference>
<dbReference type="GO" id="GO:0019441">
    <property type="term" value="P:L-tryptophan catabolic process to kynurenine"/>
    <property type="evidence" value="ECO:0007669"/>
    <property type="project" value="TreeGrafter"/>
</dbReference>
<dbReference type="SUPFAM" id="SSF53383">
    <property type="entry name" value="PLP-dependent transferases"/>
    <property type="match status" value="1"/>
</dbReference>
<comment type="catalytic activity">
    <reaction evidence="5">
        <text>3-hydroxy-L-kynurenine + H2O = 3-hydroxyanthranilate + L-alanine + H(+)</text>
        <dbReference type="Rhea" id="RHEA:25143"/>
        <dbReference type="ChEBI" id="CHEBI:15377"/>
        <dbReference type="ChEBI" id="CHEBI:15378"/>
        <dbReference type="ChEBI" id="CHEBI:36559"/>
        <dbReference type="ChEBI" id="CHEBI:57972"/>
        <dbReference type="ChEBI" id="CHEBI:58125"/>
        <dbReference type="EC" id="3.7.1.3"/>
    </reaction>
</comment>
<keyword evidence="4 5" id="KW-0963">Cytoplasm</keyword>
<keyword evidence="1 4" id="KW-0662">Pyridine nucleotide biosynthesis</keyword>
<comment type="caution">
    <text evidence="6">The sequence shown here is derived from an EMBL/GenBank/DDBJ whole genome shotgun (WGS) entry which is preliminary data.</text>
</comment>
<reference evidence="6 7" key="1">
    <citation type="submission" date="2018-11" db="EMBL/GenBank/DDBJ databases">
        <title>Genome sequence of Apiotrichum porosum DSM 27194.</title>
        <authorList>
            <person name="Aliyu H."/>
            <person name="Gorte O."/>
            <person name="Ochsenreither K."/>
        </authorList>
    </citation>
    <scope>NUCLEOTIDE SEQUENCE [LARGE SCALE GENOMIC DNA]</scope>
    <source>
        <strain evidence="6 7">DSM 27194</strain>
    </source>
</reference>
<sequence length="450" mass="49939">MTTSSAPTKEQLAQFDAEDTLKWTRDEFEIPDARACGGEVDGKAVYLCGNSLGLLSKRARKHVLEELDTWSRTAVTGHFKHVYDRPWKYVDRPITPLLANILGAKESEVAHHGTLTGNMHNLLTTFYKPTKERYRIVIEKGSFPTDWYAIHSHPHLHDAVLSPEQVDNAVIALEPREGEDTLRTEDILNTLEQHRDEIALVWLPLVQYYTGQLFDAPVLCKKTHDIGALFGLDMAHGVGNVEVKLDDWGVDLAVWCTYKYLNAGPGAVGGFFVRDGLNDNGRRLAGWWGNNPDTRFEMKPEFDATPGAKGYQHSCTNVLGSIPLLGTLEIIDKAGFKAMRAKADRLTGALEALLKQSKYYLPADPKDNGATVGFGILTPEAPWRGTQISVAIYGKPGAMPRVFDRMLKRGVVGDERLPVVIRLSPVVLYNTFTEVGTAVDVLEEALAEEK</sequence>
<dbReference type="OrthoDB" id="5978656at2759"/>
<feature type="binding site" evidence="4">
    <location>
        <position position="116"/>
    </location>
    <ligand>
        <name>pyridoxal 5'-phosphate</name>
        <dbReference type="ChEBI" id="CHEBI:597326"/>
    </ligand>
</feature>
<feature type="binding site" evidence="4">
    <location>
        <position position="287"/>
    </location>
    <ligand>
        <name>pyridoxal 5'-phosphate</name>
        <dbReference type="ChEBI" id="CHEBI:597326"/>
    </ligand>
</feature>
<comment type="subunit">
    <text evidence="4 5">Homodimer.</text>
</comment>
<dbReference type="AlphaFoldDB" id="A0A427XDN4"/>
<protein>
    <recommendedName>
        <fullName evidence="4 5">Kynureninase</fullName>
        <ecNumber evidence="4 5">3.7.1.3</ecNumber>
    </recommendedName>
    <alternativeName>
        <fullName evidence="4">Biosynthesis of nicotinic acid protein 5</fullName>
    </alternativeName>
    <alternativeName>
        <fullName evidence="4">L-kynurenine hydrolase</fullName>
    </alternativeName>
</protein>
<comment type="cofactor">
    <cofactor evidence="4 5">
        <name>pyridoxal 5'-phosphate</name>
        <dbReference type="ChEBI" id="CHEBI:597326"/>
    </cofactor>
</comment>
<dbReference type="GO" id="GO:0034354">
    <property type="term" value="P:'de novo' NAD+ biosynthetic process from L-tryptophan"/>
    <property type="evidence" value="ECO:0007669"/>
    <property type="project" value="UniProtKB-UniRule"/>
</dbReference>
<evidence type="ECO:0000256" key="5">
    <source>
        <dbReference type="PIRNR" id="PIRNR038800"/>
    </source>
</evidence>
<feature type="binding site" evidence="4">
    <location>
        <position position="115"/>
    </location>
    <ligand>
        <name>pyridoxal 5'-phosphate</name>
        <dbReference type="ChEBI" id="CHEBI:597326"/>
    </ligand>
</feature>
<dbReference type="RefSeq" id="XP_028472177.1">
    <property type="nucleotide sequence ID" value="XM_028619308.1"/>
</dbReference>
<keyword evidence="7" id="KW-1185">Reference proteome</keyword>
<accession>A0A427XDN4</accession>
<evidence type="ECO:0000256" key="4">
    <source>
        <dbReference type="HAMAP-Rule" id="MF_03017"/>
    </source>
</evidence>
<dbReference type="GO" id="GO:0097053">
    <property type="term" value="P:L-kynurenine catabolic process"/>
    <property type="evidence" value="ECO:0007669"/>
    <property type="project" value="UniProtKB-UniRule"/>
</dbReference>
<dbReference type="Gene3D" id="3.90.1150.10">
    <property type="entry name" value="Aspartate Aminotransferase, domain 1"/>
    <property type="match status" value="1"/>
</dbReference>
<comment type="pathway">
    <text evidence="4 5">Amino-acid degradation; L-kynurenine degradation; L-alanine and anthranilate from L-kynurenine: step 1/1.</text>
</comment>
<dbReference type="Pfam" id="PF22580">
    <property type="entry name" value="KYNU_C"/>
    <property type="match status" value="1"/>
</dbReference>
<proteinExistence type="inferred from homology"/>
<dbReference type="InterPro" id="IPR010111">
    <property type="entry name" value="Kynureninase"/>
</dbReference>
<dbReference type="UniPathway" id="UPA00334">
    <property type="reaction ID" value="UER00455"/>
</dbReference>
<dbReference type="GO" id="GO:0030429">
    <property type="term" value="F:kynureninase activity"/>
    <property type="evidence" value="ECO:0007669"/>
    <property type="project" value="UniProtKB-UniRule"/>
</dbReference>
<dbReference type="GO" id="GO:0005737">
    <property type="term" value="C:cytoplasm"/>
    <property type="evidence" value="ECO:0007669"/>
    <property type="project" value="UniProtKB-SubCell"/>
</dbReference>
<evidence type="ECO:0000313" key="6">
    <source>
        <dbReference type="EMBL" id="RSH77030.1"/>
    </source>
</evidence>
<dbReference type="Gene3D" id="3.40.640.10">
    <property type="entry name" value="Type I PLP-dependent aspartate aminotransferase-like (Major domain)"/>
    <property type="match status" value="1"/>
</dbReference>
<feature type="binding site" evidence="4">
    <location>
        <position position="258"/>
    </location>
    <ligand>
        <name>pyridoxal 5'-phosphate</name>
        <dbReference type="ChEBI" id="CHEBI:597326"/>
    </ligand>
</feature>
<dbReference type="GO" id="GO:0043420">
    <property type="term" value="P:anthranilate metabolic process"/>
    <property type="evidence" value="ECO:0007669"/>
    <property type="project" value="UniProtKB-UniRule"/>
</dbReference>
<dbReference type="PIRSF" id="PIRSF038800">
    <property type="entry name" value="KYNU"/>
    <property type="match status" value="1"/>
</dbReference>
<dbReference type="GeneID" id="39588189"/>
<dbReference type="UniPathway" id="UPA00253">
    <property type="reaction ID" value="UER00329"/>
</dbReference>
<name>A0A427XDN4_9TREE</name>
<dbReference type="InterPro" id="IPR015422">
    <property type="entry name" value="PyrdxlP-dep_Trfase_small"/>
</dbReference>
<feature type="binding site" evidence="4">
    <location>
        <position position="233"/>
    </location>
    <ligand>
        <name>pyridoxal 5'-phosphate</name>
        <dbReference type="ChEBI" id="CHEBI:597326"/>
    </ligand>
</feature>
<dbReference type="STRING" id="105984.A0A427XDN4"/>
<comment type="function">
    <text evidence="4 5">Catalyzes the cleavage of L-kynurenine (L-Kyn) and L-3-hydroxykynurenine (L-3OHKyn) into anthranilic acid (AA) and 3-hydroxyanthranilic acid (3-OHAA), respectively.</text>
</comment>
<evidence type="ECO:0000256" key="3">
    <source>
        <dbReference type="ARBA" id="ARBA00022898"/>
    </source>
</evidence>
<feature type="modified residue" description="N6-(pyridoxal phosphate)lysine" evidence="4">
    <location>
        <position position="259"/>
    </location>
</feature>
<dbReference type="PANTHER" id="PTHR14084">
    <property type="entry name" value="KYNURENINASE"/>
    <property type="match status" value="1"/>
</dbReference>
<comment type="similarity">
    <text evidence="4 5">Belongs to the kynureninase family.</text>
</comment>
<dbReference type="Proteomes" id="UP000279236">
    <property type="component" value="Unassembled WGS sequence"/>
</dbReference>
<dbReference type="GO" id="GO:0019805">
    <property type="term" value="P:quinolinate biosynthetic process"/>
    <property type="evidence" value="ECO:0007669"/>
    <property type="project" value="UniProtKB-UniRule"/>
</dbReference>
<organism evidence="6 7">
    <name type="scientific">Apiotrichum porosum</name>
    <dbReference type="NCBI Taxonomy" id="105984"/>
    <lineage>
        <taxon>Eukaryota</taxon>
        <taxon>Fungi</taxon>
        <taxon>Dikarya</taxon>
        <taxon>Basidiomycota</taxon>
        <taxon>Agaricomycotina</taxon>
        <taxon>Tremellomycetes</taxon>
        <taxon>Trichosporonales</taxon>
        <taxon>Trichosporonaceae</taxon>
        <taxon>Apiotrichum</taxon>
    </lineage>
</organism>
<gene>
    <name evidence="4 6" type="primary">BNA5</name>
    <name evidence="6" type="ORF">EHS24_003646</name>
</gene>
<dbReference type="HAMAP" id="MF_01970">
    <property type="entry name" value="Kynureninase"/>
    <property type="match status" value="1"/>
</dbReference>
<comment type="pathway">
    <text evidence="4 5">Cofactor biosynthesis; NAD(+) biosynthesis; quinolinate from L-kynurenine: step 2/3.</text>
</comment>
<comment type="catalytic activity">
    <reaction evidence="4 5">
        <text>L-kynurenine + H2O = anthranilate + L-alanine + H(+)</text>
        <dbReference type="Rhea" id="RHEA:16813"/>
        <dbReference type="ChEBI" id="CHEBI:15377"/>
        <dbReference type="ChEBI" id="CHEBI:15378"/>
        <dbReference type="ChEBI" id="CHEBI:16567"/>
        <dbReference type="ChEBI" id="CHEBI:57959"/>
        <dbReference type="ChEBI" id="CHEBI:57972"/>
        <dbReference type="EC" id="3.7.1.3"/>
    </reaction>
</comment>
<evidence type="ECO:0000256" key="2">
    <source>
        <dbReference type="ARBA" id="ARBA00022801"/>
    </source>
</evidence>
<dbReference type="InterPro" id="IPR015421">
    <property type="entry name" value="PyrdxlP-dep_Trfase_major"/>
</dbReference>
<feature type="binding site" evidence="4">
    <location>
        <position position="236"/>
    </location>
    <ligand>
        <name>pyridoxal 5'-phosphate</name>
        <dbReference type="ChEBI" id="CHEBI:597326"/>
    </ligand>
</feature>
<dbReference type="InterPro" id="IPR015424">
    <property type="entry name" value="PyrdxlP-dep_Trfase"/>
</dbReference>
<comment type="subcellular location">
    <subcellularLocation>
        <location evidence="4 5">Cytoplasm</location>
    </subcellularLocation>
</comment>
<evidence type="ECO:0000256" key="1">
    <source>
        <dbReference type="ARBA" id="ARBA00022642"/>
    </source>
</evidence>
<dbReference type="EMBL" id="RSCE01000018">
    <property type="protein sequence ID" value="RSH77030.1"/>
    <property type="molecule type" value="Genomic_DNA"/>
</dbReference>
<keyword evidence="2 4" id="KW-0378">Hydrolase</keyword>
<comment type="caution">
    <text evidence="4">Lacks conserved residue(s) required for the propagation of feature annotation.</text>
</comment>
<keyword evidence="3 4" id="KW-0663">Pyridoxal phosphate</keyword>
<dbReference type="EC" id="3.7.1.3" evidence="4 5"/>
<dbReference type="PANTHER" id="PTHR14084:SF0">
    <property type="entry name" value="KYNURENINASE"/>
    <property type="match status" value="1"/>
</dbReference>
<evidence type="ECO:0000313" key="7">
    <source>
        <dbReference type="Proteomes" id="UP000279236"/>
    </source>
</evidence>
<dbReference type="GO" id="GO:0030170">
    <property type="term" value="F:pyridoxal phosphate binding"/>
    <property type="evidence" value="ECO:0007669"/>
    <property type="project" value="UniProtKB-UniRule"/>
</dbReference>